<evidence type="ECO:0000313" key="3">
    <source>
        <dbReference type="Proteomes" id="UP000887013"/>
    </source>
</evidence>
<protein>
    <recommendedName>
        <fullName evidence="4">Protein ABHD18</fullName>
    </recommendedName>
</protein>
<accession>A0A8X6NC79</accession>
<comment type="caution">
    <text evidence="2">The sequence shown here is derived from an EMBL/GenBank/DDBJ whole genome shotgun (WGS) entry which is preliminary data.</text>
</comment>
<dbReference type="InterPro" id="IPR029058">
    <property type="entry name" value="AB_hydrolase_fold"/>
</dbReference>
<dbReference type="AlphaFoldDB" id="A0A8X6NC79"/>
<dbReference type="OrthoDB" id="9987145at2759"/>
<dbReference type="Proteomes" id="UP000887013">
    <property type="component" value="Unassembled WGS sequence"/>
</dbReference>
<feature type="transmembrane region" description="Helical" evidence="1">
    <location>
        <begin position="138"/>
        <end position="159"/>
    </location>
</feature>
<evidence type="ECO:0000256" key="1">
    <source>
        <dbReference type="SAM" id="Phobius"/>
    </source>
</evidence>
<keyword evidence="1" id="KW-0812">Transmembrane</keyword>
<sequence length="455" mass="51553">MSSPSRLDAMYRSIMLAKFFTKGWGKPENLKRLFAFRKVISNRETCKHLVDANYPVIIDKVEKHPNYQLLDGHFLSPFVNHLPEVVPEESMIARFQVLLPTNWSTEALRPMCLHLAGTGDHFYWRRRLLMARPLLKEAGIGSILLENPFYILFNVLCILYRKPKTQRRSSLHNVSDIFVMGGCLILETLALFHWCEKEGFGPLGISGISMGGHMASLAGCSWHKPIPIIPCLSWTTASQVFTHGVMSAGIPWSLLQNQYSSDHVYQDEIWKMLHSPEESSAFKAGVHFSRNYPSSLDHIELLQEENSNRLSNLTSSKIFQTKPVLNPVNTSSNHKPKELMSTSELSRLEALNFMRGIMDECTHLGNFTPPVDPSLSIVVTAEHDAYVPRDGIKSIGELWKGCDIRYIDAGHIAAFLFNHGVFRKAIIDGFEKTAKKYYGHSILTESTKFEQDINS</sequence>
<dbReference type="PANTHER" id="PTHR13617:SF14">
    <property type="entry name" value="PROTEIN ABHD18"/>
    <property type="match status" value="1"/>
</dbReference>
<dbReference type="Pfam" id="PF09752">
    <property type="entry name" value="ABHD18"/>
    <property type="match status" value="1"/>
</dbReference>
<feature type="transmembrane region" description="Helical" evidence="1">
    <location>
        <begin position="171"/>
        <end position="194"/>
    </location>
</feature>
<evidence type="ECO:0008006" key="4">
    <source>
        <dbReference type="Google" id="ProtNLM"/>
    </source>
</evidence>
<dbReference type="PANTHER" id="PTHR13617">
    <property type="entry name" value="PROTEIN ABHD18"/>
    <property type="match status" value="1"/>
</dbReference>
<dbReference type="EMBL" id="BMAW01007850">
    <property type="protein sequence ID" value="GFT05718.1"/>
    <property type="molecule type" value="Genomic_DNA"/>
</dbReference>
<keyword evidence="1" id="KW-1133">Transmembrane helix</keyword>
<name>A0A8X6NC79_NEPPI</name>
<gene>
    <name evidence="2" type="primary">Abhd18</name>
    <name evidence="2" type="ORF">NPIL_436681</name>
</gene>
<proteinExistence type="predicted"/>
<dbReference type="InterPro" id="IPR019149">
    <property type="entry name" value="ABHD18"/>
</dbReference>
<organism evidence="2 3">
    <name type="scientific">Nephila pilipes</name>
    <name type="common">Giant wood spider</name>
    <name type="synonym">Nephila maculata</name>
    <dbReference type="NCBI Taxonomy" id="299642"/>
    <lineage>
        <taxon>Eukaryota</taxon>
        <taxon>Metazoa</taxon>
        <taxon>Ecdysozoa</taxon>
        <taxon>Arthropoda</taxon>
        <taxon>Chelicerata</taxon>
        <taxon>Arachnida</taxon>
        <taxon>Araneae</taxon>
        <taxon>Araneomorphae</taxon>
        <taxon>Entelegynae</taxon>
        <taxon>Araneoidea</taxon>
        <taxon>Nephilidae</taxon>
        <taxon>Nephila</taxon>
    </lineage>
</organism>
<keyword evidence="3" id="KW-1185">Reference proteome</keyword>
<reference evidence="2" key="1">
    <citation type="submission" date="2020-08" db="EMBL/GenBank/DDBJ databases">
        <title>Multicomponent nature underlies the extraordinary mechanical properties of spider dragline silk.</title>
        <authorList>
            <person name="Kono N."/>
            <person name="Nakamura H."/>
            <person name="Mori M."/>
            <person name="Yoshida Y."/>
            <person name="Ohtoshi R."/>
            <person name="Malay A.D."/>
            <person name="Moran D.A.P."/>
            <person name="Tomita M."/>
            <person name="Numata K."/>
            <person name="Arakawa K."/>
        </authorList>
    </citation>
    <scope>NUCLEOTIDE SEQUENCE</scope>
</reference>
<dbReference type="Gene3D" id="3.40.50.1820">
    <property type="entry name" value="alpha/beta hydrolase"/>
    <property type="match status" value="1"/>
</dbReference>
<dbReference type="SUPFAM" id="SSF53474">
    <property type="entry name" value="alpha/beta-Hydrolases"/>
    <property type="match status" value="1"/>
</dbReference>
<keyword evidence="1" id="KW-0472">Membrane</keyword>
<evidence type="ECO:0000313" key="2">
    <source>
        <dbReference type="EMBL" id="GFT05718.1"/>
    </source>
</evidence>